<keyword evidence="4" id="KW-1185">Reference proteome</keyword>
<name>A0A9J7AUK9_9PROT</name>
<sequence length="348" mass="38265">MPDQESRTDYAGPETSESGQLPQSCDSLPLESILGARVVEHVDPEALRSLDSERTNSNNKELVWLGGFALALPVVLAIIYWGPALWAELLLLVGAIGAFAKFAKVTALLKAGLSKFGLSFVSARWLGKLTGLGLIFASGMAIRKYRRRIRERLVMPILRRAEHVSECDKRVLSEWTGGNLGKFLREIGCAGRNEMVAAVPKDGFCYAQDGAKFHCIPLQIGRKPWYRKKMAVRFTGYATILKLPSDTEAIEVPTSSDHQMTGHEIEFYAGKGCLVSLHAHESFFLRRLLKSGGIRAKALLTVIFTDLEAAVRACKEMKAQFERAARPQALPAAAGLEPSLRNESPVAR</sequence>
<evidence type="ECO:0000313" key="4">
    <source>
        <dbReference type="Proteomes" id="UP001060336"/>
    </source>
</evidence>
<gene>
    <name evidence="3" type="ORF">NUH88_04825</name>
</gene>
<dbReference type="KEGG" id="naci:NUH88_04825"/>
<feature type="compositionally biased region" description="Polar residues" evidence="1">
    <location>
        <begin position="15"/>
        <end position="25"/>
    </location>
</feature>
<evidence type="ECO:0000313" key="3">
    <source>
        <dbReference type="EMBL" id="UUX51016.1"/>
    </source>
</evidence>
<dbReference type="AlphaFoldDB" id="A0A9J7AUK9"/>
<evidence type="ECO:0000256" key="2">
    <source>
        <dbReference type="SAM" id="Phobius"/>
    </source>
</evidence>
<dbReference type="EMBL" id="CP102480">
    <property type="protein sequence ID" value="UUX51016.1"/>
    <property type="molecule type" value="Genomic_DNA"/>
</dbReference>
<keyword evidence="2" id="KW-1133">Transmembrane helix</keyword>
<dbReference type="Proteomes" id="UP001060336">
    <property type="component" value="Chromosome"/>
</dbReference>
<protein>
    <submittedName>
        <fullName evidence="3">Uncharacterized protein</fullName>
    </submittedName>
</protein>
<dbReference type="RefSeq" id="WP_257770287.1">
    <property type="nucleotide sequence ID" value="NZ_CP102480.1"/>
</dbReference>
<evidence type="ECO:0000256" key="1">
    <source>
        <dbReference type="SAM" id="MobiDB-lite"/>
    </source>
</evidence>
<feature type="region of interest" description="Disordered" evidence="1">
    <location>
        <begin position="1"/>
        <end position="25"/>
    </location>
</feature>
<feature type="transmembrane region" description="Helical" evidence="2">
    <location>
        <begin position="62"/>
        <end position="82"/>
    </location>
</feature>
<organism evidence="3 4">
    <name type="scientific">Nisaea acidiphila</name>
    <dbReference type="NCBI Taxonomy" id="1862145"/>
    <lineage>
        <taxon>Bacteria</taxon>
        <taxon>Pseudomonadati</taxon>
        <taxon>Pseudomonadota</taxon>
        <taxon>Alphaproteobacteria</taxon>
        <taxon>Rhodospirillales</taxon>
        <taxon>Thalassobaculaceae</taxon>
        <taxon>Nisaea</taxon>
    </lineage>
</organism>
<accession>A0A9J7AUK9</accession>
<keyword evidence="2" id="KW-0812">Transmembrane</keyword>
<proteinExistence type="predicted"/>
<keyword evidence="2" id="KW-0472">Membrane</keyword>
<feature type="transmembrane region" description="Helical" evidence="2">
    <location>
        <begin position="125"/>
        <end position="142"/>
    </location>
</feature>
<reference evidence="3" key="1">
    <citation type="submission" date="2022-08" db="EMBL/GenBank/DDBJ databases">
        <title>Nisaea acidiphila sp. nov., isolated from a marine algal debris and emended description of the genus Nisaea Urios et al. 2008.</title>
        <authorList>
            <person name="Kwon K."/>
        </authorList>
    </citation>
    <scope>NUCLEOTIDE SEQUENCE</scope>
    <source>
        <strain evidence="3">MEBiC11861</strain>
    </source>
</reference>